<evidence type="ECO:0000313" key="1">
    <source>
        <dbReference type="EMBL" id="KMQ83748.1"/>
    </source>
</evidence>
<comment type="caution">
    <text evidence="1">The sequence shown here is derived from an EMBL/GenBank/DDBJ whole genome shotgun (WGS) entry which is preliminary data.</text>
</comment>
<accession>A0A0J7JZX5</accession>
<sequence>MMSRYAELEFQGDAHQGGVLTELEAGVGHGPIIYWVSNSEILAHLSKTDEASPQADAGKEKAHPKFGDPVLSTCVARVTAQGFEEEYPFEVWHYCEDPNTPKDLTPQVNRFLRKVGIK</sequence>
<organism evidence="1 2">
    <name type="scientific">Lasius niger</name>
    <name type="common">Black garden ant</name>
    <dbReference type="NCBI Taxonomy" id="67767"/>
    <lineage>
        <taxon>Eukaryota</taxon>
        <taxon>Metazoa</taxon>
        <taxon>Ecdysozoa</taxon>
        <taxon>Arthropoda</taxon>
        <taxon>Hexapoda</taxon>
        <taxon>Insecta</taxon>
        <taxon>Pterygota</taxon>
        <taxon>Neoptera</taxon>
        <taxon>Endopterygota</taxon>
        <taxon>Hymenoptera</taxon>
        <taxon>Apocrita</taxon>
        <taxon>Aculeata</taxon>
        <taxon>Formicoidea</taxon>
        <taxon>Formicidae</taxon>
        <taxon>Formicinae</taxon>
        <taxon>Lasius</taxon>
        <taxon>Lasius</taxon>
    </lineage>
</organism>
<dbReference type="Proteomes" id="UP000036403">
    <property type="component" value="Unassembled WGS sequence"/>
</dbReference>
<evidence type="ECO:0000313" key="2">
    <source>
        <dbReference type="Proteomes" id="UP000036403"/>
    </source>
</evidence>
<dbReference type="PaxDb" id="67767-A0A0J7JZX5"/>
<keyword evidence="2" id="KW-1185">Reference proteome</keyword>
<protein>
    <submittedName>
        <fullName evidence="1">Peptide-methionine-s-oxide reductase</fullName>
    </submittedName>
</protein>
<gene>
    <name evidence="1" type="ORF">RF55_19209</name>
</gene>
<proteinExistence type="predicted"/>
<dbReference type="AlphaFoldDB" id="A0A0J7JZX5"/>
<dbReference type="EMBL" id="LBMM01018593">
    <property type="protein sequence ID" value="KMQ83748.1"/>
    <property type="molecule type" value="Genomic_DNA"/>
</dbReference>
<reference evidence="1 2" key="1">
    <citation type="submission" date="2015-04" db="EMBL/GenBank/DDBJ databases">
        <title>Lasius niger genome sequencing.</title>
        <authorList>
            <person name="Konorov E.A."/>
            <person name="Nikitin M.A."/>
            <person name="Kirill M.V."/>
            <person name="Chang P."/>
        </authorList>
    </citation>
    <scope>NUCLEOTIDE SEQUENCE [LARGE SCALE GENOMIC DNA]</scope>
    <source>
        <tissue evidence="1">Whole</tissue>
    </source>
</reference>
<name>A0A0J7JZX5_LASNI</name>